<evidence type="ECO:0000256" key="1">
    <source>
        <dbReference type="SAM" id="Phobius"/>
    </source>
</evidence>
<dbReference type="AlphaFoldDB" id="A0A1G9KDH5"/>
<keyword evidence="1" id="KW-0812">Transmembrane</keyword>
<keyword evidence="1" id="KW-0472">Membrane</keyword>
<evidence type="ECO:0000313" key="3">
    <source>
        <dbReference type="Proteomes" id="UP000183162"/>
    </source>
</evidence>
<accession>A0A1G9KDH5</accession>
<evidence type="ECO:0000313" key="2">
    <source>
        <dbReference type="EMBL" id="SDL47679.1"/>
    </source>
</evidence>
<proteinExistence type="predicted"/>
<reference evidence="2 3" key="1">
    <citation type="submission" date="2016-10" db="EMBL/GenBank/DDBJ databases">
        <authorList>
            <person name="de Groot N.N."/>
        </authorList>
    </citation>
    <scope>NUCLEOTIDE SEQUENCE [LARGE SCALE GENOMIC DNA]</scope>
    <source>
        <strain evidence="2 3">Sb09</strain>
    </source>
</reference>
<dbReference type="RefSeq" id="WP_074566613.1">
    <property type="nucleotide sequence ID" value="NZ_FNGX01000002.1"/>
</dbReference>
<dbReference type="EMBL" id="FNGX01000002">
    <property type="protein sequence ID" value="SDL47679.1"/>
    <property type="molecule type" value="Genomic_DNA"/>
</dbReference>
<keyword evidence="1" id="KW-1133">Transmembrane helix</keyword>
<gene>
    <name evidence="2" type="ORF">SAMN05216400_0789</name>
</gene>
<name>A0A1G9KDH5_STREI</name>
<protein>
    <submittedName>
        <fullName evidence="2">Uncharacterized protein</fullName>
    </submittedName>
</protein>
<dbReference type="Proteomes" id="UP000183162">
    <property type="component" value="Unassembled WGS sequence"/>
</dbReference>
<dbReference type="OrthoDB" id="2237191at2"/>
<sequence length="110" mass="12226">MVGQDVIHEAMQATWTIDKVGGILATAIIVVILILISGMLWVTKKLVTGFQETNKELLASNNRIATENQQQMARLTEAVNSLSLETRKDISVLQDKVDGLEDVVRKTQMF</sequence>
<feature type="transmembrane region" description="Helical" evidence="1">
    <location>
        <begin position="20"/>
        <end position="42"/>
    </location>
</feature>
<organism evidence="2 3">
    <name type="scientific">Streptococcus equinus</name>
    <name type="common">Streptococcus bovis</name>
    <dbReference type="NCBI Taxonomy" id="1335"/>
    <lineage>
        <taxon>Bacteria</taxon>
        <taxon>Bacillati</taxon>
        <taxon>Bacillota</taxon>
        <taxon>Bacilli</taxon>
        <taxon>Lactobacillales</taxon>
        <taxon>Streptococcaceae</taxon>
        <taxon>Streptococcus</taxon>
    </lineage>
</organism>